<feature type="transmembrane region" description="Helical" evidence="1">
    <location>
        <begin position="102"/>
        <end position="126"/>
    </location>
</feature>
<reference evidence="3" key="1">
    <citation type="submission" date="2025-08" db="UniProtKB">
        <authorList>
            <consortium name="RefSeq"/>
        </authorList>
    </citation>
    <scope>IDENTIFICATION</scope>
    <source>
        <strain evidence="3">15112-1751.03</strain>
        <tissue evidence="3">Whole Adult</tissue>
    </source>
</reference>
<accession>A0A6P8WV80</accession>
<keyword evidence="1" id="KW-0812">Transmembrane</keyword>
<keyword evidence="2" id="KW-1185">Reference proteome</keyword>
<keyword evidence="1" id="KW-0472">Membrane</keyword>
<evidence type="ECO:0000256" key="1">
    <source>
        <dbReference type="SAM" id="Phobius"/>
    </source>
</evidence>
<evidence type="ECO:0000313" key="2">
    <source>
        <dbReference type="Proteomes" id="UP000515160"/>
    </source>
</evidence>
<dbReference type="GeneID" id="117569006"/>
<feature type="transmembrane region" description="Helical" evidence="1">
    <location>
        <begin position="75"/>
        <end position="95"/>
    </location>
</feature>
<feature type="transmembrane region" description="Helical" evidence="1">
    <location>
        <begin position="138"/>
        <end position="159"/>
    </location>
</feature>
<dbReference type="Proteomes" id="UP000515160">
    <property type="component" value="Chromosome 3"/>
</dbReference>
<dbReference type="AlphaFoldDB" id="A0A6P8WV80"/>
<dbReference type="RefSeq" id="XP_034105884.1">
    <property type="nucleotide sequence ID" value="XM_034249993.2"/>
</dbReference>
<organism evidence="2 3">
    <name type="scientific">Drosophila albomicans</name>
    <name type="common">Fruit fly</name>
    <dbReference type="NCBI Taxonomy" id="7291"/>
    <lineage>
        <taxon>Eukaryota</taxon>
        <taxon>Metazoa</taxon>
        <taxon>Ecdysozoa</taxon>
        <taxon>Arthropoda</taxon>
        <taxon>Hexapoda</taxon>
        <taxon>Insecta</taxon>
        <taxon>Pterygota</taxon>
        <taxon>Neoptera</taxon>
        <taxon>Endopterygota</taxon>
        <taxon>Diptera</taxon>
        <taxon>Brachycera</taxon>
        <taxon>Muscomorpha</taxon>
        <taxon>Ephydroidea</taxon>
        <taxon>Drosophilidae</taxon>
        <taxon>Drosophila</taxon>
    </lineage>
</organism>
<sequence>MLHTLEKVFCLSLRTFGLVIGWLGAAGSSLMIILSACALGYSNEIADYMLRSAKVPIDANNHADANSDVVLLGTIYLVSSLIGVLVSFLLIFGILKNRYLAILPWLIVNGTGLVLNVLYLIGAFYAMFVGPPENIIRFFVPLAYFALSYYISSGICSLFKQMSKSSRHQPLE</sequence>
<dbReference type="InterPro" id="IPR031720">
    <property type="entry name" value="DUF4728"/>
</dbReference>
<dbReference type="OrthoDB" id="8118226at2759"/>
<dbReference type="Pfam" id="PF15860">
    <property type="entry name" value="DUF4728"/>
    <property type="match status" value="1"/>
</dbReference>
<feature type="transmembrane region" description="Helical" evidence="1">
    <location>
        <begin position="16"/>
        <end position="41"/>
    </location>
</feature>
<proteinExistence type="predicted"/>
<evidence type="ECO:0000313" key="3">
    <source>
        <dbReference type="RefSeq" id="XP_034105884.1"/>
    </source>
</evidence>
<name>A0A6P8WV80_DROAB</name>
<keyword evidence="1" id="KW-1133">Transmembrane helix</keyword>
<protein>
    <submittedName>
        <fullName evidence="3">Uncharacterized protein LOC117569006</fullName>
    </submittedName>
</protein>
<gene>
    <name evidence="3" type="primary">LOC117569006</name>
</gene>